<evidence type="ECO:0000256" key="1">
    <source>
        <dbReference type="SAM" id="MobiDB-lite"/>
    </source>
</evidence>
<protein>
    <recommendedName>
        <fullName evidence="4">CBF1-interacting co-repressor CIR N-terminal domain-containing protein</fullName>
    </recommendedName>
</protein>
<feature type="compositionally biased region" description="Polar residues" evidence="1">
    <location>
        <begin position="69"/>
        <end position="80"/>
    </location>
</feature>
<feature type="compositionally biased region" description="Basic residues" evidence="1">
    <location>
        <begin position="269"/>
        <end position="279"/>
    </location>
</feature>
<feature type="compositionally biased region" description="Acidic residues" evidence="1">
    <location>
        <begin position="355"/>
        <end position="364"/>
    </location>
</feature>
<dbReference type="EMBL" id="CAJNNW010022480">
    <property type="protein sequence ID" value="CAE8669384.1"/>
    <property type="molecule type" value="Genomic_DNA"/>
</dbReference>
<sequence length="443" mass="49100">MGRHGGINILHQKSWHVWRMDNRLRVERDELQHGAEQKGRKKGERQAAFDGKMLTLRHRAAGTEPSEAELQQVQLNQANTAEAAAAGSGSHKKSKKGEGEDEYSKFGVSLSNLQLAEAHLDRSLGRGKNEAPLKKSQKGQGKGGPPPPEKGLAAGGSGGLGSGPHMNLFEEAEQAMETHLAAHGKLLRYAETNNSLVDPKAKQAPLSEFDEIANLKPWYMASAAASAEKEVDKSRELLEISGGALGLQPPLAIGGPEFFGCMPQSNSRSRSRSVNRFRRKWTESHGQTILRVKPAKQEKKELTAKKEKKELTAKEEKQASHSEKQELTAVEDSKEGGAVIGVQELGGSSPVLLDLCEDEDEDEQANAKAKKDKKDKKDKKEKKDKKHKANKDKRGSREHERKERLERERAELMELRQQREERERLERCRAAPLLGRAIPLCVT</sequence>
<feature type="compositionally biased region" description="Basic and acidic residues" evidence="1">
    <location>
        <begin position="392"/>
        <end position="409"/>
    </location>
</feature>
<name>A0A813JBC2_POLGL</name>
<proteinExistence type="predicted"/>
<feature type="compositionally biased region" description="Basic residues" evidence="1">
    <location>
        <begin position="368"/>
        <end position="391"/>
    </location>
</feature>
<feature type="region of interest" description="Disordered" evidence="1">
    <location>
        <begin position="263"/>
        <end position="409"/>
    </location>
</feature>
<gene>
    <name evidence="2" type="ORF">PGLA2088_LOCUS17178</name>
</gene>
<comment type="caution">
    <text evidence="2">The sequence shown here is derived from an EMBL/GenBank/DDBJ whole genome shotgun (WGS) entry which is preliminary data.</text>
</comment>
<feature type="compositionally biased region" description="Basic and acidic residues" evidence="1">
    <location>
        <begin position="123"/>
        <end position="133"/>
    </location>
</feature>
<feature type="compositionally biased region" description="Gly residues" evidence="1">
    <location>
        <begin position="153"/>
        <end position="162"/>
    </location>
</feature>
<organism evidence="2 3">
    <name type="scientific">Polarella glacialis</name>
    <name type="common">Dinoflagellate</name>
    <dbReference type="NCBI Taxonomy" id="89957"/>
    <lineage>
        <taxon>Eukaryota</taxon>
        <taxon>Sar</taxon>
        <taxon>Alveolata</taxon>
        <taxon>Dinophyceae</taxon>
        <taxon>Suessiales</taxon>
        <taxon>Suessiaceae</taxon>
        <taxon>Polarella</taxon>
    </lineage>
</organism>
<feature type="region of interest" description="Disordered" evidence="1">
    <location>
        <begin position="123"/>
        <end position="166"/>
    </location>
</feature>
<dbReference type="Proteomes" id="UP000626109">
    <property type="component" value="Unassembled WGS sequence"/>
</dbReference>
<feature type="compositionally biased region" description="Basic and acidic residues" evidence="1">
    <location>
        <begin position="29"/>
        <end position="38"/>
    </location>
</feature>
<feature type="region of interest" description="Disordered" evidence="1">
    <location>
        <begin position="29"/>
        <end position="102"/>
    </location>
</feature>
<feature type="compositionally biased region" description="Basic and acidic residues" evidence="1">
    <location>
        <begin position="295"/>
        <end position="335"/>
    </location>
</feature>
<dbReference type="AlphaFoldDB" id="A0A813JBC2"/>
<accession>A0A813JBC2</accession>
<reference evidence="2" key="1">
    <citation type="submission" date="2021-02" db="EMBL/GenBank/DDBJ databases">
        <authorList>
            <person name="Dougan E. K."/>
            <person name="Rhodes N."/>
            <person name="Thang M."/>
            <person name="Chan C."/>
        </authorList>
    </citation>
    <scope>NUCLEOTIDE SEQUENCE</scope>
</reference>
<evidence type="ECO:0000313" key="3">
    <source>
        <dbReference type="Proteomes" id="UP000626109"/>
    </source>
</evidence>
<evidence type="ECO:0000313" key="2">
    <source>
        <dbReference type="EMBL" id="CAE8669384.1"/>
    </source>
</evidence>
<evidence type="ECO:0008006" key="4">
    <source>
        <dbReference type="Google" id="ProtNLM"/>
    </source>
</evidence>